<proteinExistence type="predicted"/>
<reference evidence="2" key="1">
    <citation type="submission" date="2017-01" db="EMBL/GenBank/DDBJ databases">
        <authorList>
            <person name="Wang Y."/>
            <person name="White M."/>
            <person name="Kvist S."/>
            <person name="Moncalvo J.-M."/>
        </authorList>
    </citation>
    <scope>NUCLEOTIDE SEQUENCE [LARGE SCALE GENOMIC DNA]</scope>
    <source>
        <strain evidence="2">COL-18-3</strain>
    </source>
</reference>
<gene>
    <name evidence="1" type="ORF">AX774_g6559</name>
</gene>
<evidence type="ECO:0000313" key="2">
    <source>
        <dbReference type="Proteomes" id="UP000188320"/>
    </source>
</evidence>
<dbReference type="AlphaFoldDB" id="A0A1R1PGD3"/>
<dbReference type="EMBL" id="LSSK01001329">
    <property type="protein sequence ID" value="OMH80007.1"/>
    <property type="molecule type" value="Genomic_DNA"/>
</dbReference>
<protein>
    <submittedName>
        <fullName evidence="1">Uncharacterized protein</fullName>
    </submittedName>
</protein>
<evidence type="ECO:0000313" key="1">
    <source>
        <dbReference type="EMBL" id="OMH80007.1"/>
    </source>
</evidence>
<name>A0A1R1PGD3_ZANCU</name>
<organism evidence="1 2">
    <name type="scientific">Zancudomyces culisetae</name>
    <name type="common">Gut fungus</name>
    <name type="synonym">Smittium culisetae</name>
    <dbReference type="NCBI Taxonomy" id="1213189"/>
    <lineage>
        <taxon>Eukaryota</taxon>
        <taxon>Fungi</taxon>
        <taxon>Fungi incertae sedis</taxon>
        <taxon>Zoopagomycota</taxon>
        <taxon>Kickxellomycotina</taxon>
        <taxon>Harpellomycetes</taxon>
        <taxon>Harpellales</taxon>
        <taxon>Legeriomycetaceae</taxon>
        <taxon>Zancudomyces</taxon>
    </lineage>
</organism>
<feature type="non-terminal residue" evidence="1">
    <location>
        <position position="34"/>
    </location>
</feature>
<dbReference type="Proteomes" id="UP000188320">
    <property type="component" value="Unassembled WGS sequence"/>
</dbReference>
<comment type="caution">
    <text evidence="1">The sequence shown here is derived from an EMBL/GenBank/DDBJ whole genome shotgun (WGS) entry which is preliminary data.</text>
</comment>
<accession>A0A1R1PGD3</accession>
<keyword evidence="2" id="KW-1185">Reference proteome</keyword>
<sequence>MLLATPTSKLAPLFMYAKGFPPSSYAELLPSFTS</sequence>